<dbReference type="KEGG" id="rto:RTO_18210"/>
<gene>
    <name evidence="2" type="ORF">RTO_18210</name>
</gene>
<dbReference type="AlphaFoldDB" id="D4M571"/>
<protein>
    <submittedName>
        <fullName evidence="2">Uncharacterized protein</fullName>
    </submittedName>
</protein>
<evidence type="ECO:0000256" key="1">
    <source>
        <dbReference type="SAM" id="Phobius"/>
    </source>
</evidence>
<reference evidence="2 3" key="2">
    <citation type="submission" date="2010-03" db="EMBL/GenBank/DDBJ databases">
        <authorList>
            <person name="Pajon A."/>
        </authorList>
    </citation>
    <scope>NUCLEOTIDE SEQUENCE [LARGE SCALE GENOMIC DNA]</scope>
    <source>
        <strain evidence="2 3">L2-14</strain>
    </source>
</reference>
<keyword evidence="1" id="KW-1133">Transmembrane helix</keyword>
<organism evidence="2 3">
    <name type="scientific">[Ruminococcus] torques L2-14</name>
    <dbReference type="NCBI Taxonomy" id="657313"/>
    <lineage>
        <taxon>Bacteria</taxon>
        <taxon>Bacillati</taxon>
        <taxon>Bacillota</taxon>
        <taxon>Clostridia</taxon>
        <taxon>Lachnospirales</taxon>
        <taxon>Lachnospiraceae</taxon>
        <taxon>Mediterraneibacter</taxon>
    </lineage>
</organism>
<feature type="transmembrane region" description="Helical" evidence="1">
    <location>
        <begin position="6"/>
        <end position="27"/>
    </location>
</feature>
<reference evidence="2 3" key="1">
    <citation type="submission" date="2010-03" db="EMBL/GenBank/DDBJ databases">
        <title>The genome sequence of Ruminococcus torques L2-14.</title>
        <authorList>
            <consortium name="metaHIT consortium -- http://www.metahit.eu/"/>
            <person name="Pajon A."/>
            <person name="Turner K."/>
            <person name="Parkhill J."/>
            <person name="Duncan S."/>
            <person name="Flint H."/>
        </authorList>
    </citation>
    <scope>NUCLEOTIDE SEQUENCE [LARGE SCALE GENOMIC DNA]</scope>
    <source>
        <strain evidence="2 3">L2-14</strain>
    </source>
</reference>
<keyword evidence="1" id="KW-0472">Membrane</keyword>
<dbReference type="HOGENOM" id="CLU_153767_0_0_9"/>
<dbReference type="EMBL" id="FP929055">
    <property type="protein sequence ID" value="CBL26383.1"/>
    <property type="molecule type" value="Genomic_DNA"/>
</dbReference>
<proteinExistence type="predicted"/>
<accession>D4M571</accession>
<sequence>MKFDFTVTITAILGIAAVISPIATAIINNLYQLKVKKLELEQNHKDKTTYYVRSIFENYLRYTGKCINRMISETEGNYGEYYFLALTYSPSYIADALISINASIHNGDLESATSQLEQLRPQIAELLQSL</sequence>
<keyword evidence="1" id="KW-0812">Transmembrane</keyword>
<dbReference type="Proteomes" id="UP000008956">
    <property type="component" value="Chromosome"/>
</dbReference>
<dbReference type="PATRIC" id="fig|657313.3.peg.1651"/>
<name>D4M571_9FIRM</name>
<dbReference type="RefSeq" id="WP_015528971.1">
    <property type="nucleotide sequence ID" value="NC_021015.1"/>
</dbReference>
<evidence type="ECO:0000313" key="2">
    <source>
        <dbReference type="EMBL" id="CBL26383.1"/>
    </source>
</evidence>
<evidence type="ECO:0000313" key="3">
    <source>
        <dbReference type="Proteomes" id="UP000008956"/>
    </source>
</evidence>